<evidence type="ECO:0000313" key="6">
    <source>
        <dbReference type="EMBL" id="QGG49101.1"/>
    </source>
</evidence>
<keyword evidence="7" id="KW-1185">Reference proteome</keyword>
<gene>
    <name evidence="6" type="primary">rimI</name>
    <name evidence="6" type="ORF">FTV88_3026</name>
</gene>
<organism evidence="6 7">
    <name type="scientific">Heliorestis convoluta</name>
    <dbReference type="NCBI Taxonomy" id="356322"/>
    <lineage>
        <taxon>Bacteria</taxon>
        <taxon>Bacillati</taxon>
        <taxon>Bacillota</taxon>
        <taxon>Clostridia</taxon>
        <taxon>Eubacteriales</taxon>
        <taxon>Heliobacteriaceae</taxon>
        <taxon>Heliorestis</taxon>
    </lineage>
</organism>
<keyword evidence="3 6" id="KW-0808">Transferase</keyword>
<evidence type="ECO:0000256" key="3">
    <source>
        <dbReference type="ARBA" id="ARBA00022679"/>
    </source>
</evidence>
<dbReference type="OrthoDB" id="9794566at2"/>
<feature type="domain" description="N-acetyltransferase" evidence="5">
    <location>
        <begin position="8"/>
        <end position="157"/>
    </location>
</feature>
<dbReference type="CDD" id="cd04301">
    <property type="entry name" value="NAT_SF"/>
    <property type="match status" value="1"/>
</dbReference>
<dbReference type="Proteomes" id="UP000366051">
    <property type="component" value="Chromosome"/>
</dbReference>
<dbReference type="SUPFAM" id="SSF55729">
    <property type="entry name" value="Acyl-CoA N-acyltransferases (Nat)"/>
    <property type="match status" value="1"/>
</dbReference>
<dbReference type="Gene3D" id="3.40.630.30">
    <property type="match status" value="1"/>
</dbReference>
<dbReference type="Pfam" id="PF00583">
    <property type="entry name" value="Acetyltransf_1"/>
    <property type="match status" value="1"/>
</dbReference>
<dbReference type="GO" id="GO:0008080">
    <property type="term" value="F:N-acetyltransferase activity"/>
    <property type="evidence" value="ECO:0007669"/>
    <property type="project" value="InterPro"/>
</dbReference>
<dbReference type="InterPro" id="IPR016181">
    <property type="entry name" value="Acyl_CoA_acyltransferase"/>
</dbReference>
<dbReference type="InterPro" id="IPR050680">
    <property type="entry name" value="YpeA/RimI_acetyltransf"/>
</dbReference>
<dbReference type="EMBL" id="CP045875">
    <property type="protein sequence ID" value="QGG49101.1"/>
    <property type="molecule type" value="Genomic_DNA"/>
</dbReference>
<sequence>MEVEGGQVYFRTMVIADLDPVLEIEEASFPAPWSRQIFQDELTESRLAHYWVAATRCEEREEIIGYAGLWLIFDEAHITTIAIAHTWRQQGVGEAFLRYLFLEASLLGGERITLEVRPSNGSALALYHKMGFRSVGRRPNYYSDNGEDALIMWRSLQEDSSLEVR</sequence>
<evidence type="ECO:0000256" key="4">
    <source>
        <dbReference type="ARBA" id="ARBA00023315"/>
    </source>
</evidence>
<dbReference type="RefSeq" id="WP_153726144.1">
    <property type="nucleotide sequence ID" value="NZ_CP045875.1"/>
</dbReference>
<comment type="similarity">
    <text evidence="1">Belongs to the acetyltransferase family. RimI subfamily.</text>
</comment>
<evidence type="ECO:0000256" key="2">
    <source>
        <dbReference type="ARBA" id="ARBA00022490"/>
    </source>
</evidence>
<dbReference type="NCBIfam" id="TIGR01575">
    <property type="entry name" value="rimI"/>
    <property type="match status" value="1"/>
</dbReference>
<dbReference type="PANTHER" id="PTHR43420">
    <property type="entry name" value="ACETYLTRANSFERASE"/>
    <property type="match status" value="1"/>
</dbReference>
<dbReference type="PANTHER" id="PTHR43420:SF44">
    <property type="entry name" value="ACETYLTRANSFERASE YPEA"/>
    <property type="match status" value="1"/>
</dbReference>
<reference evidence="7" key="1">
    <citation type="submission" date="2019-11" db="EMBL/GenBank/DDBJ databases">
        <title>Genome sequence of Heliorestis convoluta strain HH, an alkaliphilic and minimalistic phototrophic bacterium from a soda lake in Egypt.</title>
        <authorList>
            <person name="Dewey E.D."/>
            <person name="Stokes L.M."/>
            <person name="Burchell B.M."/>
            <person name="Shaffer K.N."/>
            <person name="Huntington A.M."/>
            <person name="Baker J.M."/>
            <person name="Nadendla S."/>
            <person name="Giglio M.G."/>
            <person name="Touchman J.W."/>
            <person name="Blankenship R.E."/>
            <person name="Madigan M.T."/>
            <person name="Sattley W.M."/>
        </authorList>
    </citation>
    <scope>NUCLEOTIDE SEQUENCE [LARGE SCALE GENOMIC DNA]</scope>
    <source>
        <strain evidence="7">HH</strain>
    </source>
</reference>
<dbReference type="InterPro" id="IPR006464">
    <property type="entry name" value="AcTrfase_RimI/Ard1"/>
</dbReference>
<keyword evidence="4" id="KW-0012">Acyltransferase</keyword>
<dbReference type="InterPro" id="IPR000182">
    <property type="entry name" value="GNAT_dom"/>
</dbReference>
<dbReference type="AlphaFoldDB" id="A0A5Q2N450"/>
<evidence type="ECO:0000313" key="7">
    <source>
        <dbReference type="Proteomes" id="UP000366051"/>
    </source>
</evidence>
<protein>
    <submittedName>
        <fullName evidence="6">Ribosomal-protein-alanine acetyltransferase</fullName>
    </submittedName>
</protein>
<evidence type="ECO:0000256" key="1">
    <source>
        <dbReference type="ARBA" id="ARBA00005395"/>
    </source>
</evidence>
<accession>A0A5Q2N450</accession>
<keyword evidence="2" id="KW-0963">Cytoplasm</keyword>
<name>A0A5Q2N450_9FIRM</name>
<evidence type="ECO:0000259" key="5">
    <source>
        <dbReference type="PROSITE" id="PS51186"/>
    </source>
</evidence>
<proteinExistence type="inferred from homology"/>
<dbReference type="KEGG" id="hcv:FTV88_3026"/>
<dbReference type="PROSITE" id="PS51186">
    <property type="entry name" value="GNAT"/>
    <property type="match status" value="1"/>
</dbReference>